<dbReference type="InterPro" id="IPR001709">
    <property type="entry name" value="Flavoprot_Pyr_Nucl_cyt_Rdtase"/>
</dbReference>
<dbReference type="Pfam" id="PF00970">
    <property type="entry name" value="FAD_binding_6"/>
    <property type="match status" value="1"/>
</dbReference>
<dbReference type="Gene3D" id="2.40.30.10">
    <property type="entry name" value="Translation factors"/>
    <property type="match status" value="1"/>
</dbReference>
<dbReference type="SUPFAM" id="SSF52343">
    <property type="entry name" value="Ferredoxin reductase-like, C-terminal NADP-linked domain"/>
    <property type="match status" value="1"/>
</dbReference>
<keyword evidence="7" id="KW-0521">NADP</keyword>
<accession>A0A212QM62</accession>
<dbReference type="InterPro" id="IPR039261">
    <property type="entry name" value="FNR_nucleotide-bd"/>
</dbReference>
<comment type="catalytic activity">
    <reaction evidence="9">
        <text>2 reduced [2Fe-2S]-[ferredoxin] + NADP(+) + H(+) = 2 oxidized [2Fe-2S]-[ferredoxin] + NADPH</text>
        <dbReference type="Rhea" id="RHEA:20125"/>
        <dbReference type="Rhea" id="RHEA-COMP:10000"/>
        <dbReference type="Rhea" id="RHEA-COMP:10001"/>
        <dbReference type="ChEBI" id="CHEBI:15378"/>
        <dbReference type="ChEBI" id="CHEBI:33737"/>
        <dbReference type="ChEBI" id="CHEBI:33738"/>
        <dbReference type="ChEBI" id="CHEBI:57783"/>
        <dbReference type="ChEBI" id="CHEBI:58349"/>
        <dbReference type="EC" id="1.18.1.2"/>
    </reaction>
</comment>
<proteinExistence type="inferred from homology"/>
<evidence type="ECO:0000256" key="4">
    <source>
        <dbReference type="ARBA" id="ARBA00022630"/>
    </source>
</evidence>
<dbReference type="GO" id="GO:0000166">
    <property type="term" value="F:nucleotide binding"/>
    <property type="evidence" value="ECO:0007669"/>
    <property type="project" value="UniProtKB-KW"/>
</dbReference>
<keyword evidence="12" id="KW-1185">Reference proteome</keyword>
<dbReference type="PANTHER" id="PTHR47878">
    <property type="entry name" value="OXIDOREDUCTASE FAD/NAD(P)-BINDING DOMAIN PROTEIN"/>
    <property type="match status" value="1"/>
</dbReference>
<keyword evidence="8" id="KW-0560">Oxidoreductase</keyword>
<dbReference type="CDD" id="cd06195">
    <property type="entry name" value="FNR1"/>
    <property type="match status" value="1"/>
</dbReference>
<dbReference type="Gene3D" id="3.40.50.80">
    <property type="entry name" value="Nucleotide-binding domain of ferredoxin-NADP reductase (FNR) module"/>
    <property type="match status" value="1"/>
</dbReference>
<dbReference type="InterPro" id="IPR017938">
    <property type="entry name" value="Riboflavin_synthase-like_b-brl"/>
</dbReference>
<dbReference type="SUPFAM" id="SSF63380">
    <property type="entry name" value="Riboflavin synthase domain-like"/>
    <property type="match status" value="1"/>
</dbReference>
<dbReference type="Pfam" id="PF00175">
    <property type="entry name" value="NAD_binding_1"/>
    <property type="match status" value="1"/>
</dbReference>
<evidence type="ECO:0000256" key="6">
    <source>
        <dbReference type="ARBA" id="ARBA00022827"/>
    </source>
</evidence>
<comment type="similarity">
    <text evidence="2">Belongs to the ferredoxin--NADP reductase type 1 family.</text>
</comment>
<evidence type="ECO:0000313" key="11">
    <source>
        <dbReference type="EMBL" id="SNB60483.1"/>
    </source>
</evidence>
<comment type="cofactor">
    <cofactor evidence="1">
        <name>FAD</name>
        <dbReference type="ChEBI" id="CHEBI:57692"/>
    </cofactor>
</comment>
<dbReference type="GO" id="GO:0004324">
    <property type="term" value="F:ferredoxin-NADP+ reductase activity"/>
    <property type="evidence" value="ECO:0007669"/>
    <property type="project" value="UniProtKB-EC"/>
</dbReference>
<evidence type="ECO:0000259" key="10">
    <source>
        <dbReference type="PROSITE" id="PS51384"/>
    </source>
</evidence>
<evidence type="ECO:0000313" key="12">
    <source>
        <dbReference type="Proteomes" id="UP000198418"/>
    </source>
</evidence>
<protein>
    <recommendedName>
        <fullName evidence="3">ferredoxin--NADP(+) reductase</fullName>
        <ecNumber evidence="3">1.18.1.2</ecNumber>
    </recommendedName>
</protein>
<organism evidence="11 12">
    <name type="scientific">Rhodoblastus acidophilus</name>
    <name type="common">Rhodopseudomonas acidophila</name>
    <dbReference type="NCBI Taxonomy" id="1074"/>
    <lineage>
        <taxon>Bacteria</taxon>
        <taxon>Pseudomonadati</taxon>
        <taxon>Pseudomonadota</taxon>
        <taxon>Alphaproteobacteria</taxon>
        <taxon>Hyphomicrobiales</taxon>
        <taxon>Rhodoblastaceae</taxon>
        <taxon>Rhodoblastus</taxon>
    </lineage>
</organism>
<feature type="domain" description="FAD-binding FR-type" evidence="10">
    <location>
        <begin position="18"/>
        <end position="118"/>
    </location>
</feature>
<evidence type="ECO:0000256" key="8">
    <source>
        <dbReference type="ARBA" id="ARBA00023002"/>
    </source>
</evidence>
<sequence>MTMTNAEAAAAPKKKAGGAFNRETVLEVQHYTDRLFRFRTTRDSAFRFINGQFAMMGLEVDGKPLLRAYSMASANYEDDLEFFSIKVPDGPLTSHLAHLKVGDQVLVGRKPTGTLVQSNLLPGKRLYMFSTGTGIAPFSSIIKDPEVYDLYDHLILIHGCREVAELKYGLDIVEAARNNEFFGEIVQEKLLHYPTVTREPYHYQGRCTDLIESGKLFADLGQPALNPDDDRVMICGNPGLLRDLVQMLEARGFREGSGGDPASYVIEKAFAES</sequence>
<dbReference type="EMBL" id="FYDG01000001">
    <property type="protein sequence ID" value="SNB60483.1"/>
    <property type="molecule type" value="Genomic_DNA"/>
</dbReference>
<dbReference type="GO" id="GO:0034599">
    <property type="term" value="P:cellular response to oxidative stress"/>
    <property type="evidence" value="ECO:0007669"/>
    <property type="project" value="TreeGrafter"/>
</dbReference>
<keyword evidence="6" id="KW-0274">FAD</keyword>
<keyword evidence="4" id="KW-0285">Flavoprotein</keyword>
<keyword evidence="5" id="KW-0547">Nucleotide-binding</keyword>
<evidence type="ECO:0000256" key="7">
    <source>
        <dbReference type="ARBA" id="ARBA00022857"/>
    </source>
</evidence>
<dbReference type="PRINTS" id="PR00371">
    <property type="entry name" value="FPNCR"/>
</dbReference>
<dbReference type="Proteomes" id="UP000198418">
    <property type="component" value="Unassembled WGS sequence"/>
</dbReference>
<name>A0A212QM62_RHOAC</name>
<dbReference type="InterPro" id="IPR051930">
    <property type="entry name" value="FNR_type-1"/>
</dbReference>
<evidence type="ECO:0000256" key="1">
    <source>
        <dbReference type="ARBA" id="ARBA00001974"/>
    </source>
</evidence>
<dbReference type="InterPro" id="IPR033892">
    <property type="entry name" value="FNR_bac"/>
</dbReference>
<gene>
    <name evidence="11" type="ORF">SAMN06265338_101824</name>
</gene>
<dbReference type="InterPro" id="IPR017927">
    <property type="entry name" value="FAD-bd_FR_type"/>
</dbReference>
<dbReference type="InterPro" id="IPR001433">
    <property type="entry name" value="OxRdtase_FAD/NAD-bd"/>
</dbReference>
<dbReference type="AlphaFoldDB" id="A0A212QM62"/>
<dbReference type="InterPro" id="IPR008333">
    <property type="entry name" value="Cbr1-like_FAD-bd_dom"/>
</dbReference>
<dbReference type="PROSITE" id="PS51384">
    <property type="entry name" value="FAD_FR"/>
    <property type="match status" value="1"/>
</dbReference>
<evidence type="ECO:0000256" key="3">
    <source>
        <dbReference type="ARBA" id="ARBA00013223"/>
    </source>
</evidence>
<dbReference type="GO" id="GO:0042167">
    <property type="term" value="P:heme catabolic process"/>
    <property type="evidence" value="ECO:0007669"/>
    <property type="project" value="TreeGrafter"/>
</dbReference>
<evidence type="ECO:0000256" key="9">
    <source>
        <dbReference type="ARBA" id="ARBA00047776"/>
    </source>
</evidence>
<evidence type="ECO:0000256" key="5">
    <source>
        <dbReference type="ARBA" id="ARBA00022741"/>
    </source>
</evidence>
<evidence type="ECO:0000256" key="2">
    <source>
        <dbReference type="ARBA" id="ARBA00008312"/>
    </source>
</evidence>
<reference evidence="12" key="1">
    <citation type="submission" date="2017-06" db="EMBL/GenBank/DDBJ databases">
        <authorList>
            <person name="Varghese N."/>
            <person name="Submissions S."/>
        </authorList>
    </citation>
    <scope>NUCLEOTIDE SEQUENCE [LARGE SCALE GENOMIC DNA]</scope>
    <source>
        <strain evidence="12">DSM 137</strain>
    </source>
</reference>
<dbReference type="EC" id="1.18.1.2" evidence="3"/>
<dbReference type="PANTHER" id="PTHR47878:SF1">
    <property type="entry name" value="FLAVODOXIN_FERREDOXIN--NADP REDUCTASE"/>
    <property type="match status" value="1"/>
</dbReference>